<feature type="compositionally biased region" description="Basic residues" evidence="13">
    <location>
        <begin position="43"/>
        <end position="52"/>
    </location>
</feature>
<gene>
    <name evidence="15" type="ORF">B0H17DRAFT_987307</name>
</gene>
<dbReference type="PANTHER" id="PTHR19306">
    <property type="entry name" value="STRUCTURAL MAINTENANCE OF CHROMOSOMES 5,6 SMC5, SMC6"/>
    <property type="match status" value="1"/>
</dbReference>
<sequence length="1139" mass="128066">MPKRRANVDSDDENPSVHGTPASKRARTADSDDERAPPASAKRASKGKGKARRRDDDDDDDDEESGNDNEAQDAEDEDRKFEEEYEEPIRAAIEARRKVHGGIADHGIIEGIEMHQFMCHKYLTFSFGPQINFIIGHNGSGKSAVLSAITVALGGKANSTGRGNGLKSFIREGQAAAEVTITIKNQGEEAFKPKEYGKSIMITRKFTKEGNSSWKIKSKDGKVVSTKKDELAAICDHMNIQVDNPMNVLTQDAARQFLSASLPADKYKFFLRGTQLSQLSEEYDTCFSNITATTKVLTQKKEAIPDLRTAFREASTRFEEASKAREQKKKVDELKKELAWAHVNAKEKEMESKIEDAAKLSRRLPRIKDTLNEAEEALTVADQEVVALEQEYDAIGDKNTLVEKKTAVSDELRLNKNQISLLNNDLKDMNVSLKATNNQIQEYQALIDKETKRMEKDSESKRKETQQKLNSARDAVTAAEAALKAIQDQKASIEADLGRFKDEGTAAENRINDLRSQVTNCEQAINGCLKADQDRYAAYGSNIQRVVERIGTTNWHGQKPLGPFGIYVTVRDNQWADLLRTQLSQLLSSFAVTDARDIGPLKKILADQGNPRTLIHYFQPDLFDYSGGEPPADVLTVLRALEISDPHVLRIMINKGNIEARVLAAKRAEAERILTNLRAGTGWTLDMFTVTRYPEGGGSSVPINQRRGVHPMLLVGSAASELQRWREKKVLVERELQDANAPFKEANAKWSVARKQLENLKTQERAAANNIHRAKSFLHQLQEEINEELPAEITSIQSALDEAENAKKIVLDQFAEISTQKASLDEVQLNLLKKRDQFQQEINEFTALKNTAKEKIDRAVDKRTKLANDINHWKKKLEEEQAKVTAAEETATLVQDEFKEWTAKAEEYCERVVTKRSPEVVDRALKSTQLALQEREKRHGASVEEMTVEVNKAQAKLQNAETDLKQMTSLNKALKASLIIRLSRWQEFRRHIALRCKLVFGYHLSQRGYYGKVLFDHDKGTLQLKVQTDDQAATQGGRDKDPRSLSGGEKSFSTICLLLSLWESIGCPLRCLDEFDVFMDAVNRRISMKMMIDTANQSDKKQYVLITPQDMNNVAPGPTVRVHRMTDPERGQGRLGFAN</sequence>
<dbReference type="GO" id="GO:0016787">
    <property type="term" value="F:hydrolase activity"/>
    <property type="evidence" value="ECO:0007669"/>
    <property type="project" value="UniProtKB-KW"/>
</dbReference>
<keyword evidence="5" id="KW-0547">Nucleotide-binding</keyword>
<proteinExistence type="inferred from homology"/>
<dbReference type="GO" id="GO:0003697">
    <property type="term" value="F:single-stranded DNA binding"/>
    <property type="evidence" value="ECO:0007669"/>
    <property type="project" value="TreeGrafter"/>
</dbReference>
<evidence type="ECO:0000256" key="10">
    <source>
        <dbReference type="ARBA" id="ARBA00023204"/>
    </source>
</evidence>
<dbReference type="GO" id="GO:0030915">
    <property type="term" value="C:Smc5-Smc6 complex"/>
    <property type="evidence" value="ECO:0007669"/>
    <property type="project" value="TreeGrafter"/>
</dbReference>
<evidence type="ECO:0000256" key="7">
    <source>
        <dbReference type="ARBA" id="ARBA00022840"/>
    </source>
</evidence>
<dbReference type="Pfam" id="PF02463">
    <property type="entry name" value="SMC_N"/>
    <property type="match status" value="1"/>
</dbReference>
<evidence type="ECO:0000256" key="1">
    <source>
        <dbReference type="ARBA" id="ARBA00004123"/>
    </source>
</evidence>
<dbReference type="GO" id="GO:0003684">
    <property type="term" value="F:damaged DNA binding"/>
    <property type="evidence" value="ECO:0007669"/>
    <property type="project" value="TreeGrafter"/>
</dbReference>
<feature type="region of interest" description="Disordered" evidence="13">
    <location>
        <begin position="1"/>
        <end position="84"/>
    </location>
</feature>
<evidence type="ECO:0000313" key="15">
    <source>
        <dbReference type="EMBL" id="KAJ7677433.1"/>
    </source>
</evidence>
<reference evidence="15" key="1">
    <citation type="submission" date="2023-03" db="EMBL/GenBank/DDBJ databases">
        <title>Massive genome expansion in bonnet fungi (Mycena s.s.) driven by repeated elements and novel gene families across ecological guilds.</title>
        <authorList>
            <consortium name="Lawrence Berkeley National Laboratory"/>
            <person name="Harder C.B."/>
            <person name="Miyauchi S."/>
            <person name="Viragh M."/>
            <person name="Kuo A."/>
            <person name="Thoen E."/>
            <person name="Andreopoulos B."/>
            <person name="Lu D."/>
            <person name="Skrede I."/>
            <person name="Drula E."/>
            <person name="Henrissat B."/>
            <person name="Morin E."/>
            <person name="Kohler A."/>
            <person name="Barry K."/>
            <person name="LaButti K."/>
            <person name="Morin E."/>
            <person name="Salamov A."/>
            <person name="Lipzen A."/>
            <person name="Mereny Z."/>
            <person name="Hegedus B."/>
            <person name="Baldrian P."/>
            <person name="Stursova M."/>
            <person name="Weitz H."/>
            <person name="Taylor A."/>
            <person name="Grigoriev I.V."/>
            <person name="Nagy L.G."/>
            <person name="Martin F."/>
            <person name="Kauserud H."/>
        </authorList>
    </citation>
    <scope>NUCLEOTIDE SEQUENCE</scope>
    <source>
        <strain evidence="15">CBHHK067</strain>
    </source>
</reference>
<protein>
    <submittedName>
        <fullName evidence="15">P-loop containing nucleoside triphosphate hydrolase protein</fullName>
    </submittedName>
</protein>
<feature type="coiled-coil region" evidence="12">
    <location>
        <begin position="835"/>
        <end position="897"/>
    </location>
</feature>
<dbReference type="EMBL" id="JARKIE010000138">
    <property type="protein sequence ID" value="KAJ7677433.1"/>
    <property type="molecule type" value="Genomic_DNA"/>
</dbReference>
<keyword evidence="9" id="KW-0233">DNA recombination</keyword>
<feature type="compositionally biased region" description="Acidic residues" evidence="13">
    <location>
        <begin position="56"/>
        <end position="76"/>
    </location>
</feature>
<evidence type="ECO:0000256" key="4">
    <source>
        <dbReference type="ARBA" id="ARBA00022454"/>
    </source>
</evidence>
<dbReference type="Proteomes" id="UP001221757">
    <property type="component" value="Unassembled WGS sequence"/>
</dbReference>
<evidence type="ECO:0000259" key="14">
    <source>
        <dbReference type="Pfam" id="PF02463"/>
    </source>
</evidence>
<evidence type="ECO:0000256" key="8">
    <source>
        <dbReference type="ARBA" id="ARBA00023054"/>
    </source>
</evidence>
<keyword evidence="8 12" id="KW-0175">Coiled coil</keyword>
<feature type="region of interest" description="Disordered" evidence="13">
    <location>
        <begin position="1028"/>
        <end position="1049"/>
    </location>
</feature>
<dbReference type="PANTHER" id="PTHR19306:SF6">
    <property type="entry name" value="STRUCTURAL MAINTENANCE OF CHROMOSOMES PROTEIN 6"/>
    <property type="match status" value="1"/>
</dbReference>
<feature type="compositionally biased region" description="Basic and acidic residues" evidence="13">
    <location>
        <begin position="452"/>
        <end position="466"/>
    </location>
</feature>
<dbReference type="GO" id="GO:0035861">
    <property type="term" value="C:site of double-strand break"/>
    <property type="evidence" value="ECO:0007669"/>
    <property type="project" value="TreeGrafter"/>
</dbReference>
<evidence type="ECO:0000256" key="2">
    <source>
        <dbReference type="ARBA" id="ARBA00004286"/>
    </source>
</evidence>
<dbReference type="Gene3D" id="3.40.50.300">
    <property type="entry name" value="P-loop containing nucleotide triphosphate hydrolases"/>
    <property type="match status" value="2"/>
</dbReference>
<keyword evidence="15" id="KW-0378">Hydrolase</keyword>
<feature type="coiled-coil region" evidence="12">
    <location>
        <begin position="331"/>
        <end position="391"/>
    </location>
</feature>
<keyword evidence="6" id="KW-0227">DNA damage</keyword>
<keyword evidence="7" id="KW-0067">ATP-binding</keyword>
<evidence type="ECO:0000256" key="13">
    <source>
        <dbReference type="SAM" id="MobiDB-lite"/>
    </source>
</evidence>
<organism evidence="15 16">
    <name type="scientific">Mycena rosella</name>
    <name type="common">Pink bonnet</name>
    <name type="synonym">Agaricus rosellus</name>
    <dbReference type="NCBI Taxonomy" id="1033263"/>
    <lineage>
        <taxon>Eukaryota</taxon>
        <taxon>Fungi</taxon>
        <taxon>Dikarya</taxon>
        <taxon>Basidiomycota</taxon>
        <taxon>Agaricomycotina</taxon>
        <taxon>Agaricomycetes</taxon>
        <taxon>Agaricomycetidae</taxon>
        <taxon>Agaricales</taxon>
        <taxon>Marasmiineae</taxon>
        <taxon>Mycenaceae</taxon>
        <taxon>Mycena</taxon>
    </lineage>
</organism>
<feature type="region of interest" description="Disordered" evidence="13">
    <location>
        <begin position="452"/>
        <end position="471"/>
    </location>
</feature>
<keyword evidence="16" id="KW-1185">Reference proteome</keyword>
<evidence type="ECO:0000256" key="5">
    <source>
        <dbReference type="ARBA" id="ARBA00022741"/>
    </source>
</evidence>
<evidence type="ECO:0000256" key="3">
    <source>
        <dbReference type="ARBA" id="ARBA00006793"/>
    </source>
</evidence>
<evidence type="ECO:0000313" key="16">
    <source>
        <dbReference type="Proteomes" id="UP001221757"/>
    </source>
</evidence>
<comment type="subcellular location">
    <subcellularLocation>
        <location evidence="2">Chromosome</location>
    </subcellularLocation>
    <subcellularLocation>
        <location evidence="1">Nucleus</location>
    </subcellularLocation>
</comment>
<accession>A0AAD7D3N0</accession>
<evidence type="ECO:0000256" key="11">
    <source>
        <dbReference type="ARBA" id="ARBA00023242"/>
    </source>
</evidence>
<dbReference type="SUPFAM" id="SSF52540">
    <property type="entry name" value="P-loop containing nucleoside triphosphate hydrolases"/>
    <property type="match status" value="2"/>
</dbReference>
<evidence type="ECO:0000256" key="6">
    <source>
        <dbReference type="ARBA" id="ARBA00022763"/>
    </source>
</evidence>
<dbReference type="AlphaFoldDB" id="A0AAD7D3N0"/>
<dbReference type="InterPro" id="IPR027417">
    <property type="entry name" value="P-loop_NTPase"/>
</dbReference>
<keyword evidence="10" id="KW-0234">DNA repair</keyword>
<keyword evidence="11" id="KW-0539">Nucleus</keyword>
<dbReference type="InterPro" id="IPR003395">
    <property type="entry name" value="RecF/RecN/SMC_N"/>
</dbReference>
<feature type="domain" description="RecF/RecN/SMC N-terminal" evidence="14">
    <location>
        <begin position="109"/>
        <end position="1109"/>
    </location>
</feature>
<comment type="similarity">
    <text evidence="3">Belongs to the SMC family. SMC6 subfamily.</text>
</comment>
<name>A0AAD7D3N0_MYCRO</name>
<evidence type="ECO:0000256" key="12">
    <source>
        <dbReference type="SAM" id="Coils"/>
    </source>
</evidence>
<dbReference type="GO" id="GO:0005524">
    <property type="term" value="F:ATP binding"/>
    <property type="evidence" value="ECO:0007669"/>
    <property type="project" value="UniProtKB-KW"/>
</dbReference>
<evidence type="ECO:0000256" key="9">
    <source>
        <dbReference type="ARBA" id="ARBA00023172"/>
    </source>
</evidence>
<comment type="caution">
    <text evidence="15">The sequence shown here is derived from an EMBL/GenBank/DDBJ whole genome shotgun (WGS) entry which is preliminary data.</text>
</comment>
<dbReference type="GO" id="GO:0000724">
    <property type="term" value="P:double-strand break repair via homologous recombination"/>
    <property type="evidence" value="ECO:0007669"/>
    <property type="project" value="TreeGrafter"/>
</dbReference>
<feature type="coiled-coil region" evidence="12">
    <location>
        <begin position="943"/>
        <end position="977"/>
    </location>
</feature>
<feature type="compositionally biased region" description="Basic and acidic residues" evidence="13">
    <location>
        <begin position="27"/>
        <end position="36"/>
    </location>
</feature>
<keyword evidence="4" id="KW-0158">Chromosome</keyword>
<dbReference type="GO" id="GO:0005634">
    <property type="term" value="C:nucleus"/>
    <property type="evidence" value="ECO:0007669"/>
    <property type="project" value="UniProtKB-SubCell"/>
</dbReference>